<gene>
    <name evidence="3" type="ORF">COO09_14250</name>
</gene>
<dbReference type="GO" id="GO:0016853">
    <property type="term" value="F:isomerase activity"/>
    <property type="evidence" value="ECO:0007669"/>
    <property type="project" value="UniProtKB-KW"/>
</dbReference>
<organism evidence="3 4">
    <name type="scientific">Rhizorhabdus dicambivorans</name>
    <dbReference type="NCBI Taxonomy" id="1850238"/>
    <lineage>
        <taxon>Bacteria</taxon>
        <taxon>Pseudomonadati</taxon>
        <taxon>Pseudomonadota</taxon>
        <taxon>Alphaproteobacteria</taxon>
        <taxon>Sphingomonadales</taxon>
        <taxon>Sphingomonadaceae</taxon>
        <taxon>Rhizorhabdus</taxon>
    </lineage>
</organism>
<name>A0A2A4FTE5_9SPHN</name>
<dbReference type="KEGG" id="rdi:CMV14_09325"/>
<dbReference type="OrthoDB" id="9807606at2"/>
<evidence type="ECO:0000313" key="4">
    <source>
        <dbReference type="Proteomes" id="UP000218934"/>
    </source>
</evidence>
<proteinExistence type="inferred from homology"/>
<dbReference type="Pfam" id="PF00378">
    <property type="entry name" value="ECH_1"/>
    <property type="match status" value="1"/>
</dbReference>
<comment type="caution">
    <text evidence="3">The sequence shown here is derived from an EMBL/GenBank/DDBJ whole genome shotgun (WGS) entry which is preliminary data.</text>
</comment>
<dbReference type="PANTHER" id="PTHR11941">
    <property type="entry name" value="ENOYL-COA HYDRATASE-RELATED"/>
    <property type="match status" value="1"/>
</dbReference>
<evidence type="ECO:0000313" key="3">
    <source>
        <dbReference type="EMBL" id="PCE41673.1"/>
    </source>
</evidence>
<keyword evidence="3" id="KW-0413">Isomerase</keyword>
<dbReference type="AlphaFoldDB" id="A0A2A4FTE5"/>
<dbReference type="RefSeq" id="WP_066964462.1">
    <property type="nucleotide sequence ID" value="NZ_CP023449.1"/>
</dbReference>
<evidence type="ECO:0000256" key="1">
    <source>
        <dbReference type="ARBA" id="ARBA00005254"/>
    </source>
</evidence>
<dbReference type="InterPro" id="IPR029045">
    <property type="entry name" value="ClpP/crotonase-like_dom_sf"/>
</dbReference>
<protein>
    <submittedName>
        <fullName evidence="3">Enoyl-CoA hydratase/isomerase family protein</fullName>
    </submittedName>
</protein>
<dbReference type="Proteomes" id="UP000218934">
    <property type="component" value="Unassembled WGS sequence"/>
</dbReference>
<dbReference type="GO" id="GO:0006635">
    <property type="term" value="P:fatty acid beta-oxidation"/>
    <property type="evidence" value="ECO:0007669"/>
    <property type="project" value="TreeGrafter"/>
</dbReference>
<sequence>MDCVLYEKRGGAAWLTINRPEKLNSLTEEVGARIIELLEIAGDDSEVHAVVFTGAGKAFSAGGDLLRFQHLVGDELAEFFEHLCSGGDRLFFGVERFPKPTIAAVNGTTAAGGLELILCCDLIFAAEHAKIGECHSNFALVPGAGGTIRLPRRVGLSRANDLLFTGRLAPASEMKEWGLINDVVPLEQLQATVDRYVEMIASKSPLCLANIKRATPFAFDVPLEAAIAEERKIVLENVRSDDLREGLAAFNEKRPPRYTGR</sequence>
<dbReference type="CDD" id="cd06558">
    <property type="entry name" value="crotonase-like"/>
    <property type="match status" value="1"/>
</dbReference>
<reference evidence="3 4" key="1">
    <citation type="submission" date="2017-09" db="EMBL/GenBank/DDBJ databases">
        <title>The Catabolism of 3,6-Dichlorosalicylic acid is Initiated by the Cytochrome P450 Monooxygenase DsmABC in Rhizorhabdus dicambivorans Ndbn-20.</title>
        <authorList>
            <person name="Na L."/>
        </authorList>
    </citation>
    <scope>NUCLEOTIDE SEQUENCE [LARGE SCALE GENOMIC DNA]</scope>
    <source>
        <strain evidence="3 4">Ndbn-20m</strain>
    </source>
</reference>
<dbReference type="SUPFAM" id="SSF52096">
    <property type="entry name" value="ClpP/crotonase"/>
    <property type="match status" value="1"/>
</dbReference>
<dbReference type="PROSITE" id="PS00166">
    <property type="entry name" value="ENOYL_COA_HYDRATASE"/>
    <property type="match status" value="1"/>
</dbReference>
<keyword evidence="4" id="KW-1185">Reference proteome</keyword>
<dbReference type="InterPro" id="IPR001753">
    <property type="entry name" value="Enoyl-CoA_hydra/iso"/>
</dbReference>
<dbReference type="EMBL" id="NWUF01000013">
    <property type="protein sequence ID" value="PCE41673.1"/>
    <property type="molecule type" value="Genomic_DNA"/>
</dbReference>
<evidence type="ECO:0000256" key="2">
    <source>
        <dbReference type="RuleBase" id="RU003707"/>
    </source>
</evidence>
<dbReference type="InterPro" id="IPR018376">
    <property type="entry name" value="Enoyl-CoA_hyd/isom_CS"/>
</dbReference>
<dbReference type="PANTHER" id="PTHR11941:SF54">
    <property type="entry name" value="ENOYL-COA HYDRATASE, MITOCHONDRIAL"/>
    <property type="match status" value="1"/>
</dbReference>
<accession>A0A2A4FTE5</accession>
<comment type="similarity">
    <text evidence="1 2">Belongs to the enoyl-CoA hydratase/isomerase family.</text>
</comment>
<dbReference type="Gene3D" id="3.90.226.10">
    <property type="entry name" value="2-enoyl-CoA Hydratase, Chain A, domain 1"/>
    <property type="match status" value="1"/>
</dbReference>